<sequence>MSSYSDAFGRNVALGMSAAAYSNSPEECIARIFPNSGKLVRQVEVDCDDSGSPCAGFIAVDTASKMIIVAFRGSGGFIQLIIEGADEIFGNQVPFIGGKVASYFLNAFSLVWNNGLKDAFLSTKNIYPNYGVFITGHSLGGAMAALAAGAISTNGLAQPSDITLMTMGEPRTGNSDFVYYFDRLGIEAYRITHNRDIVVHLPPEGFNYYQHA</sequence>
<accession>A0AC35TFL3</accession>
<reference evidence="2" key="1">
    <citation type="submission" date="2016-11" db="UniProtKB">
        <authorList>
            <consortium name="WormBaseParasite"/>
        </authorList>
    </citation>
    <scope>IDENTIFICATION</scope>
    <source>
        <strain evidence="2">KR3021</strain>
    </source>
</reference>
<proteinExistence type="predicted"/>
<dbReference type="Proteomes" id="UP000095286">
    <property type="component" value="Unplaced"/>
</dbReference>
<name>A0AC35TFL3_9BILA</name>
<evidence type="ECO:0000313" key="2">
    <source>
        <dbReference type="WBParaSite" id="RSKR_0000004000.1"/>
    </source>
</evidence>
<protein>
    <submittedName>
        <fullName evidence="2">Lipase_3 domain-containing protein</fullName>
    </submittedName>
</protein>
<dbReference type="WBParaSite" id="RSKR_0000004000.1">
    <property type="protein sequence ID" value="RSKR_0000004000.1"/>
    <property type="gene ID" value="RSKR_0000004000"/>
</dbReference>
<organism evidence="1 2">
    <name type="scientific">Rhabditophanes sp. KR3021</name>
    <dbReference type="NCBI Taxonomy" id="114890"/>
    <lineage>
        <taxon>Eukaryota</taxon>
        <taxon>Metazoa</taxon>
        <taxon>Ecdysozoa</taxon>
        <taxon>Nematoda</taxon>
        <taxon>Chromadorea</taxon>
        <taxon>Rhabditida</taxon>
        <taxon>Tylenchina</taxon>
        <taxon>Panagrolaimomorpha</taxon>
        <taxon>Strongyloidoidea</taxon>
        <taxon>Alloionematidae</taxon>
        <taxon>Rhabditophanes</taxon>
    </lineage>
</organism>
<evidence type="ECO:0000313" key="1">
    <source>
        <dbReference type="Proteomes" id="UP000095286"/>
    </source>
</evidence>